<evidence type="ECO:0000313" key="3">
    <source>
        <dbReference type="Proteomes" id="UP000006038"/>
    </source>
</evidence>
<keyword evidence="3" id="KW-1185">Reference proteome</keyword>
<organism evidence="2">
    <name type="scientific">Oryza brachyantha</name>
    <name type="common">malo sina</name>
    <dbReference type="NCBI Taxonomy" id="4533"/>
    <lineage>
        <taxon>Eukaryota</taxon>
        <taxon>Viridiplantae</taxon>
        <taxon>Streptophyta</taxon>
        <taxon>Embryophyta</taxon>
        <taxon>Tracheophyta</taxon>
        <taxon>Spermatophyta</taxon>
        <taxon>Magnoliopsida</taxon>
        <taxon>Liliopsida</taxon>
        <taxon>Poales</taxon>
        <taxon>Poaceae</taxon>
        <taxon>BOP clade</taxon>
        <taxon>Oryzoideae</taxon>
        <taxon>Oryzeae</taxon>
        <taxon>Oryzinae</taxon>
        <taxon>Oryza</taxon>
    </lineage>
</organism>
<dbReference type="EnsemblPlants" id="OB03G38100.1">
    <property type="protein sequence ID" value="OB03G38100.1"/>
    <property type="gene ID" value="OB03G38100"/>
</dbReference>
<sequence>MNPSMHLSSCSLSATISCSLRALAANVFPSSSTTTARTAPATPLRSNDPSAWFLGTATPTFLPSRNCAFGPWSLAIGSMISGCPNWSPSTAEPHPQCVKNAHTAACASMLTWGAHRVMTSPRSPVRSTNPSGRMLSPWSTPAGFLRAQTKRVPARSSP</sequence>
<feature type="compositionally biased region" description="Polar residues" evidence="1">
    <location>
        <begin position="120"/>
        <end position="131"/>
    </location>
</feature>
<feature type="region of interest" description="Disordered" evidence="1">
    <location>
        <begin position="119"/>
        <end position="158"/>
    </location>
</feature>
<dbReference type="HOGENOM" id="CLU_141264_0_0_1"/>
<dbReference type="AlphaFoldDB" id="J3LRY4"/>
<accession>J3LRY4</accession>
<reference evidence="2" key="1">
    <citation type="journal article" date="2013" name="Nat. Commun.">
        <title>Whole-genome sequencing of Oryza brachyantha reveals mechanisms underlying Oryza genome evolution.</title>
        <authorList>
            <person name="Chen J."/>
            <person name="Huang Q."/>
            <person name="Gao D."/>
            <person name="Wang J."/>
            <person name="Lang Y."/>
            <person name="Liu T."/>
            <person name="Li B."/>
            <person name="Bai Z."/>
            <person name="Luis Goicoechea J."/>
            <person name="Liang C."/>
            <person name="Chen C."/>
            <person name="Zhang W."/>
            <person name="Sun S."/>
            <person name="Liao Y."/>
            <person name="Zhang X."/>
            <person name="Yang L."/>
            <person name="Song C."/>
            <person name="Wang M."/>
            <person name="Shi J."/>
            <person name="Liu G."/>
            <person name="Liu J."/>
            <person name="Zhou H."/>
            <person name="Zhou W."/>
            <person name="Yu Q."/>
            <person name="An N."/>
            <person name="Chen Y."/>
            <person name="Cai Q."/>
            <person name="Wang B."/>
            <person name="Liu B."/>
            <person name="Min J."/>
            <person name="Huang Y."/>
            <person name="Wu H."/>
            <person name="Li Z."/>
            <person name="Zhang Y."/>
            <person name="Yin Y."/>
            <person name="Song W."/>
            <person name="Jiang J."/>
            <person name="Jackson S.A."/>
            <person name="Wing R.A."/>
            <person name="Wang J."/>
            <person name="Chen M."/>
        </authorList>
    </citation>
    <scope>NUCLEOTIDE SEQUENCE [LARGE SCALE GENOMIC DNA]</scope>
    <source>
        <strain evidence="2">cv. IRGC 101232</strain>
    </source>
</reference>
<dbReference type="Proteomes" id="UP000006038">
    <property type="component" value="Chromosome 3"/>
</dbReference>
<proteinExistence type="predicted"/>
<protein>
    <submittedName>
        <fullName evidence="2">Uncharacterized protein</fullName>
    </submittedName>
</protein>
<feature type="compositionally biased region" description="Basic residues" evidence="1">
    <location>
        <begin position="148"/>
        <end position="158"/>
    </location>
</feature>
<reference evidence="2" key="2">
    <citation type="submission" date="2013-04" db="UniProtKB">
        <authorList>
            <consortium name="EnsemblPlants"/>
        </authorList>
    </citation>
    <scope>IDENTIFICATION</scope>
</reference>
<evidence type="ECO:0000256" key="1">
    <source>
        <dbReference type="SAM" id="MobiDB-lite"/>
    </source>
</evidence>
<dbReference type="Gramene" id="OB03G38100.1">
    <property type="protein sequence ID" value="OB03G38100.1"/>
    <property type="gene ID" value="OB03G38100"/>
</dbReference>
<name>J3LRY4_ORYBR</name>
<evidence type="ECO:0000313" key="2">
    <source>
        <dbReference type="EnsemblPlants" id="OB03G38100.1"/>
    </source>
</evidence>